<keyword evidence="9" id="KW-0902">Two-component regulatory system</keyword>
<evidence type="ECO:0000256" key="3">
    <source>
        <dbReference type="ARBA" id="ARBA00012438"/>
    </source>
</evidence>
<evidence type="ECO:0000256" key="4">
    <source>
        <dbReference type="ARBA" id="ARBA00022553"/>
    </source>
</evidence>
<dbReference type="PROSITE" id="PS50885">
    <property type="entry name" value="HAMP"/>
    <property type="match status" value="1"/>
</dbReference>
<reference evidence="14" key="1">
    <citation type="submission" date="2020-10" db="EMBL/GenBank/DDBJ databases">
        <title>Phylogeny of dyella-like bacteria.</title>
        <authorList>
            <person name="Fu J."/>
        </authorList>
    </citation>
    <scope>NUCLEOTIDE SEQUENCE</scope>
    <source>
        <strain evidence="14">DHOC52</strain>
    </source>
</reference>
<dbReference type="EMBL" id="JADIKE010000038">
    <property type="protein sequence ID" value="MBM7126975.1"/>
    <property type="molecule type" value="Genomic_DNA"/>
</dbReference>
<dbReference type="PANTHER" id="PTHR45436">
    <property type="entry name" value="SENSOR HISTIDINE KINASE YKOH"/>
    <property type="match status" value="1"/>
</dbReference>
<dbReference type="RefSeq" id="WP_204683518.1">
    <property type="nucleotide sequence ID" value="NZ_BSNR01000007.1"/>
</dbReference>
<evidence type="ECO:0000256" key="1">
    <source>
        <dbReference type="ARBA" id="ARBA00000085"/>
    </source>
</evidence>
<sequence length="429" mass="47438">MQSRRKLRFRLIVSFALFGFGLSALFAMASLYVRAKVEDQLVAAALQSDVDQAVDKTLSNQPAQSELIEAWIKSDRTLYKMPLGWQNLDTGVHDMYDVDAGGRTRHYKLAVRRKDGVIGFERYDISREDLGKRQLITALGAAVILFSLLSLAIGLWLSRKVLKPVSELARRLRDFRKTGRAELLAPHFADDEVGELAQALDEYSTRLTAIVERDREFNSDVSHELRTPLAVISSTTELLQGSPDLTDKLRERLKRIERASRQATELIEALLLLSRAERRGPTRGETTEVAKVAADVIESQRPQVRDKPVEIELIENSPVSVNAPASVLAVALTNIIGNAIKYTLEGNVTVQVESGRIDVIDTGPGIKPEDAERLFQRGVRGEGAGGSGAGLGLAIVRRLCELYGWDVSIRPRTDANGAIASIVFEREAR</sequence>
<feature type="domain" description="HAMP" evidence="13">
    <location>
        <begin position="159"/>
        <end position="212"/>
    </location>
</feature>
<dbReference type="SMART" id="SM00304">
    <property type="entry name" value="HAMP"/>
    <property type="match status" value="1"/>
</dbReference>
<feature type="transmembrane region" description="Helical" evidence="11">
    <location>
        <begin position="135"/>
        <end position="157"/>
    </location>
</feature>
<evidence type="ECO:0000256" key="8">
    <source>
        <dbReference type="ARBA" id="ARBA00022989"/>
    </source>
</evidence>
<dbReference type="Gene3D" id="1.10.287.130">
    <property type="match status" value="1"/>
</dbReference>
<organism evidence="14 15">
    <name type="scientific">Dyella flava</name>
    <dbReference type="NCBI Taxonomy" id="1920170"/>
    <lineage>
        <taxon>Bacteria</taxon>
        <taxon>Pseudomonadati</taxon>
        <taxon>Pseudomonadota</taxon>
        <taxon>Gammaproteobacteria</taxon>
        <taxon>Lysobacterales</taxon>
        <taxon>Rhodanobacteraceae</taxon>
        <taxon>Dyella</taxon>
    </lineage>
</organism>
<keyword evidence="8 11" id="KW-1133">Transmembrane helix</keyword>
<evidence type="ECO:0000313" key="15">
    <source>
        <dbReference type="Proteomes" id="UP001430149"/>
    </source>
</evidence>
<comment type="caution">
    <text evidence="14">The sequence shown here is derived from an EMBL/GenBank/DDBJ whole genome shotgun (WGS) entry which is preliminary data.</text>
</comment>
<dbReference type="CDD" id="cd00082">
    <property type="entry name" value="HisKA"/>
    <property type="match status" value="1"/>
</dbReference>
<dbReference type="PROSITE" id="PS50109">
    <property type="entry name" value="HIS_KIN"/>
    <property type="match status" value="1"/>
</dbReference>
<dbReference type="PRINTS" id="PR00344">
    <property type="entry name" value="BCTRLSENSOR"/>
</dbReference>
<dbReference type="PANTHER" id="PTHR45436:SF16">
    <property type="entry name" value="HISTIDINE KINASE"/>
    <property type="match status" value="1"/>
</dbReference>
<evidence type="ECO:0000256" key="7">
    <source>
        <dbReference type="ARBA" id="ARBA00022777"/>
    </source>
</evidence>
<dbReference type="InterPro" id="IPR003594">
    <property type="entry name" value="HATPase_dom"/>
</dbReference>
<keyword evidence="15" id="KW-1185">Reference proteome</keyword>
<dbReference type="Pfam" id="PF02518">
    <property type="entry name" value="HATPase_c"/>
    <property type="match status" value="1"/>
</dbReference>
<evidence type="ECO:0000256" key="11">
    <source>
        <dbReference type="SAM" id="Phobius"/>
    </source>
</evidence>
<keyword evidence="4" id="KW-0597">Phosphoprotein</keyword>
<protein>
    <recommendedName>
        <fullName evidence="3">histidine kinase</fullName>
        <ecNumber evidence="3">2.7.13.3</ecNumber>
    </recommendedName>
</protein>
<keyword evidence="7 14" id="KW-0418">Kinase</keyword>
<dbReference type="SMART" id="SM00387">
    <property type="entry name" value="HATPase_c"/>
    <property type="match status" value="1"/>
</dbReference>
<dbReference type="Pfam" id="PF00672">
    <property type="entry name" value="HAMP"/>
    <property type="match status" value="1"/>
</dbReference>
<keyword evidence="5" id="KW-0808">Transferase</keyword>
<dbReference type="Gene3D" id="6.10.340.10">
    <property type="match status" value="1"/>
</dbReference>
<dbReference type="InterPro" id="IPR003660">
    <property type="entry name" value="HAMP_dom"/>
</dbReference>
<evidence type="ECO:0000256" key="5">
    <source>
        <dbReference type="ARBA" id="ARBA00022679"/>
    </source>
</evidence>
<dbReference type="InterPro" id="IPR003661">
    <property type="entry name" value="HisK_dim/P_dom"/>
</dbReference>
<feature type="domain" description="Histidine kinase" evidence="12">
    <location>
        <begin position="220"/>
        <end position="428"/>
    </location>
</feature>
<evidence type="ECO:0000256" key="6">
    <source>
        <dbReference type="ARBA" id="ARBA00022692"/>
    </source>
</evidence>
<evidence type="ECO:0000256" key="2">
    <source>
        <dbReference type="ARBA" id="ARBA00004370"/>
    </source>
</evidence>
<dbReference type="Proteomes" id="UP001430149">
    <property type="component" value="Unassembled WGS sequence"/>
</dbReference>
<name>A0ABS2K6Z2_9GAMM</name>
<dbReference type="InterPro" id="IPR004358">
    <property type="entry name" value="Sig_transdc_His_kin-like_C"/>
</dbReference>
<gene>
    <name evidence="14" type="ORF">ISP19_16490</name>
</gene>
<comment type="catalytic activity">
    <reaction evidence="1">
        <text>ATP + protein L-histidine = ADP + protein N-phospho-L-histidine.</text>
        <dbReference type="EC" id="2.7.13.3"/>
    </reaction>
</comment>
<dbReference type="InterPro" id="IPR036097">
    <property type="entry name" value="HisK_dim/P_sf"/>
</dbReference>
<dbReference type="Pfam" id="PF00512">
    <property type="entry name" value="HisKA"/>
    <property type="match status" value="1"/>
</dbReference>
<evidence type="ECO:0000256" key="9">
    <source>
        <dbReference type="ARBA" id="ARBA00023012"/>
    </source>
</evidence>
<dbReference type="InterPro" id="IPR036890">
    <property type="entry name" value="HATPase_C_sf"/>
</dbReference>
<dbReference type="SUPFAM" id="SSF47384">
    <property type="entry name" value="Homodimeric domain of signal transducing histidine kinase"/>
    <property type="match status" value="1"/>
</dbReference>
<dbReference type="SUPFAM" id="SSF55874">
    <property type="entry name" value="ATPase domain of HSP90 chaperone/DNA topoisomerase II/histidine kinase"/>
    <property type="match status" value="1"/>
</dbReference>
<keyword evidence="6 11" id="KW-0812">Transmembrane</keyword>
<evidence type="ECO:0000259" key="13">
    <source>
        <dbReference type="PROSITE" id="PS50885"/>
    </source>
</evidence>
<dbReference type="Gene3D" id="3.30.565.10">
    <property type="entry name" value="Histidine kinase-like ATPase, C-terminal domain"/>
    <property type="match status" value="1"/>
</dbReference>
<dbReference type="InterPro" id="IPR005467">
    <property type="entry name" value="His_kinase_dom"/>
</dbReference>
<keyword evidence="10 11" id="KW-0472">Membrane</keyword>
<dbReference type="SMART" id="SM00388">
    <property type="entry name" value="HisKA"/>
    <property type="match status" value="1"/>
</dbReference>
<dbReference type="GO" id="GO:0016301">
    <property type="term" value="F:kinase activity"/>
    <property type="evidence" value="ECO:0007669"/>
    <property type="project" value="UniProtKB-KW"/>
</dbReference>
<proteinExistence type="predicted"/>
<comment type="subcellular location">
    <subcellularLocation>
        <location evidence="2">Membrane</location>
    </subcellularLocation>
</comment>
<evidence type="ECO:0000256" key="10">
    <source>
        <dbReference type="ARBA" id="ARBA00023136"/>
    </source>
</evidence>
<evidence type="ECO:0000259" key="12">
    <source>
        <dbReference type="PROSITE" id="PS50109"/>
    </source>
</evidence>
<evidence type="ECO:0000313" key="14">
    <source>
        <dbReference type="EMBL" id="MBM7126975.1"/>
    </source>
</evidence>
<dbReference type="InterPro" id="IPR050428">
    <property type="entry name" value="TCS_sensor_his_kinase"/>
</dbReference>
<dbReference type="EC" id="2.7.13.3" evidence="3"/>
<accession>A0ABS2K6Z2</accession>